<dbReference type="Gene3D" id="2.10.109.10">
    <property type="entry name" value="Umud Fragment, subunit A"/>
    <property type="match status" value="1"/>
</dbReference>
<sequence>MTHPLGWWPIRRVTVRGPSMAPTLTDGDVVVVRRASKAKVGAVVLVRWVSRPGQLSVKRVAGPGYFVVGDNPYASTDSRELGPAEVVAVVVATLRQRRREA</sequence>
<protein>
    <submittedName>
        <fullName evidence="5">S26 family signal peptidase</fullName>
    </submittedName>
</protein>
<dbReference type="SUPFAM" id="SSF51306">
    <property type="entry name" value="LexA/Signal peptidase"/>
    <property type="match status" value="1"/>
</dbReference>
<dbReference type="PANTHER" id="PTHR12383">
    <property type="entry name" value="PROTEASE FAMILY S26 MITOCHONDRIAL INNER MEMBRANE PROTEASE-RELATED"/>
    <property type="match status" value="1"/>
</dbReference>
<comment type="subcellular location">
    <subcellularLocation>
        <location evidence="1">Endomembrane system</location>
    </subcellularLocation>
</comment>
<name>A0ABW3M396_9PSEU</name>
<dbReference type="InterPro" id="IPR019533">
    <property type="entry name" value="Peptidase_S26"/>
</dbReference>
<gene>
    <name evidence="5" type="ORF">ACFQ1S_05750</name>
</gene>
<keyword evidence="2" id="KW-0378">Hydrolase</keyword>
<evidence type="ECO:0000259" key="4">
    <source>
        <dbReference type="Pfam" id="PF00717"/>
    </source>
</evidence>
<dbReference type="InterPro" id="IPR036286">
    <property type="entry name" value="LexA/Signal_pep-like_sf"/>
</dbReference>
<dbReference type="EMBL" id="JBHTIS010000213">
    <property type="protein sequence ID" value="MFD1045128.1"/>
    <property type="molecule type" value="Genomic_DNA"/>
</dbReference>
<evidence type="ECO:0000256" key="2">
    <source>
        <dbReference type="ARBA" id="ARBA00022801"/>
    </source>
</evidence>
<keyword evidence="6" id="KW-1185">Reference proteome</keyword>
<dbReference type="CDD" id="cd06530">
    <property type="entry name" value="S26_SPase_I"/>
    <property type="match status" value="1"/>
</dbReference>
<dbReference type="InterPro" id="IPR015927">
    <property type="entry name" value="Peptidase_S24_S26A/B/C"/>
</dbReference>
<evidence type="ECO:0000256" key="1">
    <source>
        <dbReference type="ARBA" id="ARBA00004308"/>
    </source>
</evidence>
<dbReference type="InterPro" id="IPR052064">
    <property type="entry name" value="Mito_IMP1_subunit"/>
</dbReference>
<proteinExistence type="predicted"/>
<dbReference type="PANTHER" id="PTHR12383:SF16">
    <property type="entry name" value="MITOCHONDRIAL INNER MEMBRANE PROTEASE SUBUNIT 1"/>
    <property type="match status" value="1"/>
</dbReference>
<evidence type="ECO:0000256" key="3">
    <source>
        <dbReference type="ARBA" id="ARBA00023136"/>
    </source>
</evidence>
<reference evidence="6" key="1">
    <citation type="journal article" date="2019" name="Int. J. Syst. Evol. Microbiol.">
        <title>The Global Catalogue of Microorganisms (GCM) 10K type strain sequencing project: providing services to taxonomists for standard genome sequencing and annotation.</title>
        <authorList>
            <consortium name="The Broad Institute Genomics Platform"/>
            <consortium name="The Broad Institute Genome Sequencing Center for Infectious Disease"/>
            <person name="Wu L."/>
            <person name="Ma J."/>
        </authorList>
    </citation>
    <scope>NUCLEOTIDE SEQUENCE [LARGE SCALE GENOMIC DNA]</scope>
    <source>
        <strain evidence="6">JCM 31486</strain>
    </source>
</reference>
<comment type="caution">
    <text evidence="5">The sequence shown here is derived from an EMBL/GenBank/DDBJ whole genome shotgun (WGS) entry which is preliminary data.</text>
</comment>
<organism evidence="5 6">
    <name type="scientific">Kibdelosporangium lantanae</name>
    <dbReference type="NCBI Taxonomy" id="1497396"/>
    <lineage>
        <taxon>Bacteria</taxon>
        <taxon>Bacillati</taxon>
        <taxon>Actinomycetota</taxon>
        <taxon>Actinomycetes</taxon>
        <taxon>Pseudonocardiales</taxon>
        <taxon>Pseudonocardiaceae</taxon>
        <taxon>Kibdelosporangium</taxon>
    </lineage>
</organism>
<dbReference type="Pfam" id="PF00717">
    <property type="entry name" value="Peptidase_S24"/>
    <property type="match status" value="1"/>
</dbReference>
<evidence type="ECO:0000313" key="6">
    <source>
        <dbReference type="Proteomes" id="UP001597045"/>
    </source>
</evidence>
<feature type="domain" description="Peptidase S24/S26A/S26B/S26C" evidence="4">
    <location>
        <begin position="13"/>
        <end position="72"/>
    </location>
</feature>
<evidence type="ECO:0000313" key="5">
    <source>
        <dbReference type="EMBL" id="MFD1045128.1"/>
    </source>
</evidence>
<dbReference type="Proteomes" id="UP001597045">
    <property type="component" value="Unassembled WGS sequence"/>
</dbReference>
<accession>A0ABW3M396</accession>
<keyword evidence="3" id="KW-0472">Membrane</keyword>